<dbReference type="AlphaFoldDB" id="A0A0G0QPU9"/>
<dbReference type="GO" id="GO:0006412">
    <property type="term" value="P:translation"/>
    <property type="evidence" value="ECO:0007669"/>
    <property type="project" value="InterPro"/>
</dbReference>
<evidence type="ECO:0000313" key="2">
    <source>
        <dbReference type="Proteomes" id="UP000034687"/>
    </source>
</evidence>
<dbReference type="SUPFAM" id="SSF46561">
    <property type="entry name" value="Ribosomal protein L29 (L29p)"/>
    <property type="match status" value="1"/>
</dbReference>
<proteinExistence type="predicted"/>
<accession>A0A0G0QPU9</accession>
<evidence type="ECO:0008006" key="3">
    <source>
        <dbReference type="Google" id="ProtNLM"/>
    </source>
</evidence>
<sequence length="55" mass="6529">MKKKELFNLRQKTAKELFDEIDKKRMSLIKERKNLKKARGLAKDIAQIATIIKEK</sequence>
<organism evidence="1 2">
    <name type="scientific">Candidatus Woesebacteria bacterium GW2011_GWB1_40_101</name>
    <dbReference type="NCBI Taxonomy" id="1618575"/>
    <lineage>
        <taxon>Bacteria</taxon>
        <taxon>Candidatus Woeseibacteriota</taxon>
    </lineage>
</organism>
<dbReference type="Proteomes" id="UP000034687">
    <property type="component" value="Unassembled WGS sequence"/>
</dbReference>
<protein>
    <recommendedName>
        <fullName evidence="3">50S ribosomal protein L29</fullName>
    </recommendedName>
</protein>
<dbReference type="InterPro" id="IPR036049">
    <property type="entry name" value="Ribosomal_uL29_sf"/>
</dbReference>
<name>A0A0G0QPU9_9BACT</name>
<dbReference type="GO" id="GO:0003735">
    <property type="term" value="F:structural constituent of ribosome"/>
    <property type="evidence" value="ECO:0007669"/>
    <property type="project" value="InterPro"/>
</dbReference>
<gene>
    <name evidence="1" type="ORF">UT72_C0009G0020</name>
</gene>
<dbReference type="EMBL" id="LBXW01000009">
    <property type="protein sequence ID" value="KKR39386.1"/>
    <property type="molecule type" value="Genomic_DNA"/>
</dbReference>
<comment type="caution">
    <text evidence="1">The sequence shown here is derived from an EMBL/GenBank/DDBJ whole genome shotgun (WGS) entry which is preliminary data.</text>
</comment>
<reference evidence="1 2" key="1">
    <citation type="journal article" date="2015" name="Nature">
        <title>rRNA introns, odd ribosomes, and small enigmatic genomes across a large radiation of phyla.</title>
        <authorList>
            <person name="Brown C.T."/>
            <person name="Hug L.A."/>
            <person name="Thomas B.C."/>
            <person name="Sharon I."/>
            <person name="Castelle C.J."/>
            <person name="Singh A."/>
            <person name="Wilkins M.J."/>
            <person name="Williams K.H."/>
            <person name="Banfield J.F."/>
        </authorList>
    </citation>
    <scope>NUCLEOTIDE SEQUENCE [LARGE SCALE GENOMIC DNA]</scope>
</reference>
<dbReference type="GO" id="GO:0005840">
    <property type="term" value="C:ribosome"/>
    <property type="evidence" value="ECO:0007669"/>
    <property type="project" value="InterPro"/>
</dbReference>
<evidence type="ECO:0000313" key="1">
    <source>
        <dbReference type="EMBL" id="KKR39386.1"/>
    </source>
</evidence>